<dbReference type="PANTHER" id="PTHR43539">
    <property type="entry name" value="FLAVIN-BINDING MONOOXYGENASE-LIKE PROTEIN (AFU_ORTHOLOGUE AFUA_4G09220)"/>
    <property type="match status" value="1"/>
</dbReference>
<keyword evidence="4" id="KW-1185">Reference proteome</keyword>
<dbReference type="Pfam" id="PF07992">
    <property type="entry name" value="Pyr_redox_2"/>
    <property type="match status" value="1"/>
</dbReference>
<dbReference type="Proteomes" id="UP001174936">
    <property type="component" value="Unassembled WGS sequence"/>
</dbReference>
<evidence type="ECO:0000313" key="3">
    <source>
        <dbReference type="EMBL" id="KAK0649292.1"/>
    </source>
</evidence>
<evidence type="ECO:0000313" key="4">
    <source>
        <dbReference type="Proteomes" id="UP001174936"/>
    </source>
</evidence>
<keyword evidence="1" id="KW-0560">Oxidoreductase</keyword>
<dbReference type="EMBL" id="JAULSV010000003">
    <property type="protein sequence ID" value="KAK0649292.1"/>
    <property type="molecule type" value="Genomic_DNA"/>
</dbReference>
<dbReference type="Gene3D" id="3.10.450.50">
    <property type="match status" value="1"/>
</dbReference>
<evidence type="ECO:0000256" key="1">
    <source>
        <dbReference type="ARBA" id="ARBA00023002"/>
    </source>
</evidence>
<comment type="caution">
    <text evidence="3">The sequence shown here is derived from an EMBL/GenBank/DDBJ whole genome shotgun (WGS) entry which is preliminary data.</text>
</comment>
<feature type="domain" description="FAD/NAD(P)-binding" evidence="2">
    <location>
        <begin position="205"/>
        <end position="411"/>
    </location>
</feature>
<dbReference type="GO" id="GO:0004497">
    <property type="term" value="F:monooxygenase activity"/>
    <property type="evidence" value="ECO:0007669"/>
    <property type="project" value="UniProtKB-KW"/>
</dbReference>
<keyword evidence="3" id="KW-0503">Monooxygenase</keyword>
<organism evidence="3 4">
    <name type="scientific">Cercophora newfieldiana</name>
    <dbReference type="NCBI Taxonomy" id="92897"/>
    <lineage>
        <taxon>Eukaryota</taxon>
        <taxon>Fungi</taxon>
        <taxon>Dikarya</taxon>
        <taxon>Ascomycota</taxon>
        <taxon>Pezizomycotina</taxon>
        <taxon>Sordariomycetes</taxon>
        <taxon>Sordariomycetidae</taxon>
        <taxon>Sordariales</taxon>
        <taxon>Lasiosphaeriaceae</taxon>
        <taxon>Cercophora</taxon>
    </lineage>
</organism>
<dbReference type="SUPFAM" id="SSF54427">
    <property type="entry name" value="NTF2-like"/>
    <property type="match status" value="1"/>
</dbReference>
<dbReference type="GO" id="GO:0050660">
    <property type="term" value="F:flavin adenine dinucleotide binding"/>
    <property type="evidence" value="ECO:0007669"/>
    <property type="project" value="TreeGrafter"/>
</dbReference>
<name>A0AA39YAZ3_9PEZI</name>
<dbReference type="InterPro" id="IPR050982">
    <property type="entry name" value="Auxin_biosynth/cation_transpt"/>
</dbReference>
<evidence type="ECO:0000259" key="2">
    <source>
        <dbReference type="Pfam" id="PF07992"/>
    </source>
</evidence>
<gene>
    <name evidence="3" type="ORF">B0T16DRAFT_456718</name>
</gene>
<dbReference type="AlphaFoldDB" id="A0AA39YAZ3"/>
<dbReference type="Gene3D" id="3.50.50.60">
    <property type="entry name" value="FAD/NAD(P)-binding domain"/>
    <property type="match status" value="2"/>
</dbReference>
<dbReference type="InterPro" id="IPR036188">
    <property type="entry name" value="FAD/NAD-bd_sf"/>
</dbReference>
<protein>
    <submittedName>
        <fullName evidence="3">Dimethylaniline monooxygenase (N-oxide forming)</fullName>
    </submittedName>
</protein>
<dbReference type="InterPro" id="IPR032710">
    <property type="entry name" value="NTF2-like_dom_sf"/>
</dbReference>
<sequence length="619" mass="68984">MTEETPSFDQRIEPGSFIHKPHPWPASAKNDTIDAAAVAEQTIAAFNHALSEKNYEGLVNLFVEDGFWRDHVAASWHLRTLKGRDGILAFLKQQCHLTKVEIDSSSNFRKPQSVNFAPTGDVRGIYFFTRITTQFGAGRGMVRIVDTGSEYKIWTFFTLLEGLTGHEEPVGPRRINGVEHGGQPGRKNWLERRGGAADFADSEPDVLIIGAGQGGLTAHARLKMLGVSTLVVDSNNAIGDNWRKRYHQLVLHDPVWYDHMPYIPFPEFWPVFTPKDKLADWFDSYAKFLELNIWMKSELLSSSWDDASRLWTVTIKRTRPDGQVETRTLHPKHIIQATGASGVKKMPTIPGMDTFQGSLLCHSADFPGAKESATPKKVVIIGACNSSHDIAQDYYEHGHSVTMVQRSTTCVISSEALLKVNLGDLYKEGSPPVEDADIYSWSWPSDITKTVHVELASIQRKFDADLLSGLSRAGFGLDNGPDNAGLSIKYFQRGGGYYIDVGTSKLIIDGKISVKHGQEVDSILPHGVRFADGTELEADEIIFATGYANMRTQTRVIFGDEIADRVGDVWGWDEEGEMRTIWRDSGHPGFWFHGGNLAMCRYYSMVLALQIKAKLEGFS</sequence>
<reference evidence="3" key="1">
    <citation type="submission" date="2023-06" db="EMBL/GenBank/DDBJ databases">
        <title>Genome-scale phylogeny and comparative genomics of the fungal order Sordariales.</title>
        <authorList>
            <consortium name="Lawrence Berkeley National Laboratory"/>
            <person name="Hensen N."/>
            <person name="Bonometti L."/>
            <person name="Westerberg I."/>
            <person name="Brannstrom I.O."/>
            <person name="Guillou S."/>
            <person name="Cros-Aarteil S."/>
            <person name="Calhoun S."/>
            <person name="Haridas S."/>
            <person name="Kuo A."/>
            <person name="Mondo S."/>
            <person name="Pangilinan J."/>
            <person name="Riley R."/>
            <person name="Labutti K."/>
            <person name="Andreopoulos B."/>
            <person name="Lipzen A."/>
            <person name="Chen C."/>
            <person name="Yanf M."/>
            <person name="Daum C."/>
            <person name="Ng V."/>
            <person name="Clum A."/>
            <person name="Steindorff A."/>
            <person name="Ohm R."/>
            <person name="Martin F."/>
            <person name="Silar P."/>
            <person name="Natvig D."/>
            <person name="Lalanne C."/>
            <person name="Gautier V."/>
            <person name="Ament-Velasquez S.L."/>
            <person name="Kruys A."/>
            <person name="Hutchinson M.I."/>
            <person name="Powell A.J."/>
            <person name="Barry K."/>
            <person name="Miller A.N."/>
            <person name="Grigoriev I.V."/>
            <person name="Debuchy R."/>
            <person name="Gladieux P."/>
            <person name="Thoren M.H."/>
            <person name="Johannesson H."/>
        </authorList>
    </citation>
    <scope>NUCLEOTIDE SEQUENCE</scope>
    <source>
        <strain evidence="3">SMH2532-1</strain>
    </source>
</reference>
<dbReference type="InterPro" id="IPR023753">
    <property type="entry name" value="FAD/NAD-binding_dom"/>
</dbReference>
<proteinExistence type="predicted"/>
<dbReference type="SUPFAM" id="SSF51905">
    <property type="entry name" value="FAD/NAD(P)-binding domain"/>
    <property type="match status" value="1"/>
</dbReference>
<accession>A0AA39YAZ3</accession>
<dbReference type="PANTHER" id="PTHR43539:SF68">
    <property type="entry name" value="FLAVIN-BINDING MONOOXYGENASE-LIKE PROTEIN (AFU_ORTHOLOGUE AFUA_4G09220)"/>
    <property type="match status" value="1"/>
</dbReference>
<dbReference type="PRINTS" id="PR00411">
    <property type="entry name" value="PNDRDTASEI"/>
</dbReference>